<dbReference type="InterPro" id="IPR043741">
    <property type="entry name" value="DUF5686"/>
</dbReference>
<dbReference type="InterPro" id="IPR008969">
    <property type="entry name" value="CarboxyPept-like_regulatory"/>
</dbReference>
<protein>
    <submittedName>
        <fullName evidence="2">CarboxypepD_reg-like domain-containing protein</fullName>
    </submittedName>
</protein>
<feature type="chain" id="PRO_5008692022" evidence="1">
    <location>
        <begin position="20"/>
        <end position="843"/>
    </location>
</feature>
<dbReference type="EMBL" id="FMAR01000014">
    <property type="protein sequence ID" value="SCC55464.1"/>
    <property type="molecule type" value="Genomic_DNA"/>
</dbReference>
<dbReference type="Pfam" id="PF18939">
    <property type="entry name" value="DUF5686"/>
    <property type="match status" value="1"/>
</dbReference>
<dbReference type="Gene3D" id="2.60.40.1120">
    <property type="entry name" value="Carboxypeptidase-like, regulatory domain"/>
    <property type="match status" value="1"/>
</dbReference>
<dbReference type="RefSeq" id="WP_089714361.1">
    <property type="nucleotide sequence ID" value="NZ_FMAR01000014.1"/>
</dbReference>
<keyword evidence="3" id="KW-1185">Reference proteome</keyword>
<dbReference type="AlphaFoldDB" id="A0A1C4FHY2"/>
<name>A0A1C4FHY2_9BACT</name>
<feature type="signal peptide" evidence="1">
    <location>
        <begin position="1"/>
        <end position="19"/>
    </location>
</feature>
<keyword evidence="1" id="KW-0732">Signal</keyword>
<accession>A0A1C4FHY2</accession>
<dbReference type="Pfam" id="PF13715">
    <property type="entry name" value="CarbopepD_reg_2"/>
    <property type="match status" value="1"/>
</dbReference>
<evidence type="ECO:0000313" key="3">
    <source>
        <dbReference type="Proteomes" id="UP000242818"/>
    </source>
</evidence>
<gene>
    <name evidence="2" type="ORF">GA0116948_11472</name>
</gene>
<dbReference type="SUPFAM" id="SSF49464">
    <property type="entry name" value="Carboxypeptidase regulatory domain-like"/>
    <property type="match status" value="1"/>
</dbReference>
<dbReference type="OrthoDB" id="983143at2"/>
<proteinExistence type="predicted"/>
<organism evidence="2 3">
    <name type="scientific">Chitinophaga costaii</name>
    <dbReference type="NCBI Taxonomy" id="1335309"/>
    <lineage>
        <taxon>Bacteria</taxon>
        <taxon>Pseudomonadati</taxon>
        <taxon>Bacteroidota</taxon>
        <taxon>Chitinophagia</taxon>
        <taxon>Chitinophagales</taxon>
        <taxon>Chitinophagaceae</taxon>
        <taxon>Chitinophaga</taxon>
    </lineage>
</organism>
<dbReference type="STRING" id="1335309.GA0116948_11472"/>
<evidence type="ECO:0000256" key="1">
    <source>
        <dbReference type="SAM" id="SignalP"/>
    </source>
</evidence>
<evidence type="ECO:0000313" key="2">
    <source>
        <dbReference type="EMBL" id="SCC55464.1"/>
    </source>
</evidence>
<dbReference type="Proteomes" id="UP000242818">
    <property type="component" value="Unassembled WGS sequence"/>
</dbReference>
<reference evidence="2 3" key="1">
    <citation type="submission" date="2016-08" db="EMBL/GenBank/DDBJ databases">
        <authorList>
            <person name="Seilhamer J.J."/>
        </authorList>
    </citation>
    <scope>NUCLEOTIDE SEQUENCE [LARGE SCALE GENOMIC DNA]</scope>
    <source>
        <strain evidence="2 3">A37T2</strain>
    </source>
</reference>
<sequence>MRFPLFTLLAVLLTSIASATTLQGLITNLQGQPLPFATVLIKGTTIGTTANASGAYSLELAPGHYTIICQYIGYKRTEGEVDIAGVTFPMNIVLSPLKLQIKEVVVKANGEDPAYAIIRQAIKKRNFYNTQLKEYTTDAYIKGMFKTRSTPSKFFGKKVDKADMGVDSAGKGILFLSESITKVSYQAPDHLKLEVISSRQSGGGLGISFPTFINFYDNNVTAVITQLSPRGFISPVAENALAYYKYHYIGSFVEDGKTVNKIEVIPKRTQEPLFSGHIFITDDDWRIHSLDLRLTKNYGLDLMDTLTIRQTHVPVSAEVWRTKDQVVYFSLQKFGFDVVGQFVNVYSNYNLHPNFPKDFFKSRVLMRYDTAFDKKRIGYWDSVRPIPLEKEELKDFHEKDSTAQARRDAARSRYALDTLRKNQRPPSVGGITWSGATHHFFYYQQDSSITSTTLFMKGLLQNVEYNTVEGLVAKVSGSITVPLEEDSKLEVLPVFRYGFSNTHFNAYADINYVRRKRLSATSDTWNISGGKRVSQFNHAVPIVPLINEVYTLFLKENYMKLYENWYGSAGYTHRFESTLLLGAKVTYEDRMPLENTTDFTLFKNAHKQFLPNHPYELANLPFQREQAFLLEVRASYQPGQTFVEFPVSKVAIGSKWPTFSAIYTKGIHGIAGSDADFDKWNFSINDKQNLKLFGEFRYHVGVGGFFNNKYVGIPDLQHFIGNQTVLSTAYLNSFQLAPYYRYSTSAPFYATANIEHHFNGLLTNKIPLFNKLKWNLVAGANAFYVNGDNNYVEAFAGLENIFKVLRVDVVAGYQSQAKTRIGIRVGLGGLLGGLFTLGNGGAN</sequence>